<gene>
    <name evidence="2" type="ORF">COW36_11885</name>
</gene>
<name>A0A2M7G3L0_9BACT</name>
<protein>
    <submittedName>
        <fullName evidence="2">Uncharacterized protein</fullName>
    </submittedName>
</protein>
<dbReference type="EMBL" id="PFFQ01000037">
    <property type="protein sequence ID" value="PIW16463.1"/>
    <property type="molecule type" value="Genomic_DNA"/>
</dbReference>
<organism evidence="2 3">
    <name type="scientific">bacterium (Candidatus Blackallbacteria) CG17_big_fil_post_rev_8_21_14_2_50_48_46</name>
    <dbReference type="NCBI Taxonomy" id="2014261"/>
    <lineage>
        <taxon>Bacteria</taxon>
        <taxon>Candidatus Blackallbacteria</taxon>
    </lineage>
</organism>
<sequence>MVQIQSRPLSLSAGLPDGRRSAPPTPPLPKPSQLKFFATGDTLQKTVNAGQSLAQIELLPALEISTDAQGCIRVGGFPPGQPPAIETVIDQVFPQAQNIKILAETHERPFDTYTFSVDGQDYKSSFLSRGFTPSKALSIEALHN</sequence>
<dbReference type="AlphaFoldDB" id="A0A2M7G3L0"/>
<accession>A0A2M7G3L0</accession>
<reference evidence="2 3" key="1">
    <citation type="submission" date="2017-09" db="EMBL/GenBank/DDBJ databases">
        <title>Depth-based differentiation of microbial function through sediment-hosted aquifers and enrichment of novel symbionts in the deep terrestrial subsurface.</title>
        <authorList>
            <person name="Probst A.J."/>
            <person name="Ladd B."/>
            <person name="Jarett J.K."/>
            <person name="Geller-Mcgrath D.E."/>
            <person name="Sieber C.M."/>
            <person name="Emerson J.B."/>
            <person name="Anantharaman K."/>
            <person name="Thomas B.C."/>
            <person name="Malmstrom R."/>
            <person name="Stieglmeier M."/>
            <person name="Klingl A."/>
            <person name="Woyke T."/>
            <person name="Ryan C.M."/>
            <person name="Banfield J.F."/>
        </authorList>
    </citation>
    <scope>NUCLEOTIDE SEQUENCE [LARGE SCALE GENOMIC DNA]</scope>
    <source>
        <strain evidence="2">CG17_big_fil_post_rev_8_21_14_2_50_48_46</strain>
    </source>
</reference>
<evidence type="ECO:0000313" key="3">
    <source>
        <dbReference type="Proteomes" id="UP000231019"/>
    </source>
</evidence>
<feature type="region of interest" description="Disordered" evidence="1">
    <location>
        <begin position="1"/>
        <end position="31"/>
    </location>
</feature>
<evidence type="ECO:0000313" key="2">
    <source>
        <dbReference type="EMBL" id="PIW16463.1"/>
    </source>
</evidence>
<proteinExistence type="predicted"/>
<evidence type="ECO:0000256" key="1">
    <source>
        <dbReference type="SAM" id="MobiDB-lite"/>
    </source>
</evidence>
<comment type="caution">
    <text evidence="2">The sequence shown here is derived from an EMBL/GenBank/DDBJ whole genome shotgun (WGS) entry which is preliminary data.</text>
</comment>
<dbReference type="Proteomes" id="UP000231019">
    <property type="component" value="Unassembled WGS sequence"/>
</dbReference>